<accession>A0ABT0YTB0</accession>
<dbReference type="InterPro" id="IPR050950">
    <property type="entry name" value="HTH-type_LysR_regulators"/>
</dbReference>
<keyword evidence="4" id="KW-0804">Transcription</keyword>
<dbReference type="InterPro" id="IPR005119">
    <property type="entry name" value="LysR_subst-bd"/>
</dbReference>
<dbReference type="Pfam" id="PF00126">
    <property type="entry name" value="HTH_1"/>
    <property type="match status" value="1"/>
</dbReference>
<feature type="domain" description="HTH lysR-type" evidence="5">
    <location>
        <begin position="5"/>
        <end position="62"/>
    </location>
</feature>
<evidence type="ECO:0000256" key="1">
    <source>
        <dbReference type="ARBA" id="ARBA00009437"/>
    </source>
</evidence>
<sequence>MITRLDLFSLKLFVDIVDLGSIGKGAEKNFIAVSAASKRIADLEHELAAQLLQRQARGVAVTQAGLAVYKGAQETFVQLQRMATEVDEMSSGRRQPVRLYANLTAMMCHLPDAVASFCASHPTIKVDLHEQSTATTLKAVSRGEADIGIVAPIVPYPDDLQRSRYQQVRLAVVVSSRHALRGRGPVTFEQAAVYDFIGLDSDGAWDRMLGRFAQERGCAFHVRVRVHGFDAMCRMVASNLGVGIVPLPVAVQCAASMDLCVLSLDEPWADVPLDICTRAPELLSEGARLLLDHLRRHGNVQRAAPQPPVSLLHWPSATAPAAALPL</sequence>
<name>A0ABT0YTB0_9BURK</name>
<dbReference type="InterPro" id="IPR036390">
    <property type="entry name" value="WH_DNA-bd_sf"/>
</dbReference>
<keyword evidence="7" id="KW-1185">Reference proteome</keyword>
<dbReference type="Pfam" id="PF03466">
    <property type="entry name" value="LysR_substrate"/>
    <property type="match status" value="1"/>
</dbReference>
<gene>
    <name evidence="6" type="ORF">M8A51_20785</name>
</gene>
<evidence type="ECO:0000313" key="6">
    <source>
        <dbReference type="EMBL" id="MCM5681971.1"/>
    </source>
</evidence>
<dbReference type="PROSITE" id="PS50931">
    <property type="entry name" value="HTH_LYSR"/>
    <property type="match status" value="1"/>
</dbReference>
<dbReference type="RefSeq" id="WP_251780449.1">
    <property type="nucleotide sequence ID" value="NZ_JAMKFE010000015.1"/>
</dbReference>
<comment type="caution">
    <text evidence="6">The sequence shown here is derived from an EMBL/GenBank/DDBJ whole genome shotgun (WGS) entry which is preliminary data.</text>
</comment>
<dbReference type="Gene3D" id="1.10.10.10">
    <property type="entry name" value="Winged helix-like DNA-binding domain superfamily/Winged helix DNA-binding domain"/>
    <property type="match status" value="1"/>
</dbReference>
<evidence type="ECO:0000256" key="2">
    <source>
        <dbReference type="ARBA" id="ARBA00023015"/>
    </source>
</evidence>
<dbReference type="EMBL" id="JAMKFE010000015">
    <property type="protein sequence ID" value="MCM5681971.1"/>
    <property type="molecule type" value="Genomic_DNA"/>
</dbReference>
<dbReference type="PANTHER" id="PTHR30419:SF2">
    <property type="entry name" value="LYSR FAMILY TRANSCRIPTIONAL REGULATOR"/>
    <property type="match status" value="1"/>
</dbReference>
<dbReference type="InterPro" id="IPR036388">
    <property type="entry name" value="WH-like_DNA-bd_sf"/>
</dbReference>
<comment type="similarity">
    <text evidence="1">Belongs to the LysR transcriptional regulatory family.</text>
</comment>
<evidence type="ECO:0000259" key="5">
    <source>
        <dbReference type="PROSITE" id="PS50931"/>
    </source>
</evidence>
<evidence type="ECO:0000313" key="7">
    <source>
        <dbReference type="Proteomes" id="UP001165541"/>
    </source>
</evidence>
<evidence type="ECO:0000256" key="4">
    <source>
        <dbReference type="ARBA" id="ARBA00023163"/>
    </source>
</evidence>
<proteinExistence type="inferred from homology"/>
<dbReference type="PANTHER" id="PTHR30419">
    <property type="entry name" value="HTH-TYPE TRANSCRIPTIONAL REGULATOR YBHD"/>
    <property type="match status" value="1"/>
</dbReference>
<dbReference type="InterPro" id="IPR000847">
    <property type="entry name" value="LysR_HTH_N"/>
</dbReference>
<dbReference type="Proteomes" id="UP001165541">
    <property type="component" value="Unassembled WGS sequence"/>
</dbReference>
<dbReference type="SUPFAM" id="SSF53850">
    <property type="entry name" value="Periplasmic binding protein-like II"/>
    <property type="match status" value="1"/>
</dbReference>
<dbReference type="SUPFAM" id="SSF46785">
    <property type="entry name" value="Winged helix' DNA-binding domain"/>
    <property type="match status" value="1"/>
</dbReference>
<keyword evidence="3" id="KW-0238">DNA-binding</keyword>
<evidence type="ECO:0000256" key="3">
    <source>
        <dbReference type="ARBA" id="ARBA00023125"/>
    </source>
</evidence>
<organism evidence="6 7">
    <name type="scientific">Caldimonas mangrovi</name>
    <dbReference type="NCBI Taxonomy" id="2944811"/>
    <lineage>
        <taxon>Bacteria</taxon>
        <taxon>Pseudomonadati</taxon>
        <taxon>Pseudomonadota</taxon>
        <taxon>Betaproteobacteria</taxon>
        <taxon>Burkholderiales</taxon>
        <taxon>Sphaerotilaceae</taxon>
        <taxon>Caldimonas</taxon>
    </lineage>
</organism>
<dbReference type="Gene3D" id="3.40.190.290">
    <property type="match status" value="1"/>
</dbReference>
<keyword evidence="2" id="KW-0805">Transcription regulation</keyword>
<reference evidence="6" key="1">
    <citation type="submission" date="2022-05" db="EMBL/GenBank/DDBJ databases">
        <title>Schlegelella sp. nov., isolated from mangrove soil.</title>
        <authorList>
            <person name="Liu Y."/>
            <person name="Ge X."/>
            <person name="Liu W."/>
        </authorList>
    </citation>
    <scope>NUCLEOTIDE SEQUENCE</scope>
    <source>
        <strain evidence="6">S2-27</strain>
    </source>
</reference>
<protein>
    <submittedName>
        <fullName evidence="6">LysR family transcriptional regulator</fullName>
    </submittedName>
</protein>